<dbReference type="Gene3D" id="3.40.50.10600">
    <property type="entry name" value="SpoIIaa-like domains"/>
    <property type="match status" value="1"/>
</dbReference>
<name>A0ABT0U100_9BACT</name>
<dbReference type="InterPro" id="IPR021866">
    <property type="entry name" value="SpoIIAA-like"/>
</dbReference>
<proteinExistence type="predicted"/>
<evidence type="ECO:0000313" key="1">
    <source>
        <dbReference type="EMBL" id="MCM2370240.1"/>
    </source>
</evidence>
<accession>A0ABT0U100</accession>
<dbReference type="InterPro" id="IPR038396">
    <property type="entry name" value="SpoIIAA-like_sf"/>
</dbReference>
<dbReference type="RefSeq" id="WP_250927912.1">
    <property type="nucleotide sequence ID" value="NZ_JAMQBK010000020.1"/>
</dbReference>
<protein>
    <submittedName>
        <fullName evidence="1">STAS/SEC14 domain-containing protein</fullName>
    </submittedName>
</protein>
<organism evidence="1 2">
    <name type="scientific">Aporhodopirellula aestuarii</name>
    <dbReference type="NCBI Taxonomy" id="2950107"/>
    <lineage>
        <taxon>Bacteria</taxon>
        <taxon>Pseudomonadati</taxon>
        <taxon>Planctomycetota</taxon>
        <taxon>Planctomycetia</taxon>
        <taxon>Pirellulales</taxon>
        <taxon>Pirellulaceae</taxon>
        <taxon>Aporhodopirellula</taxon>
    </lineage>
</organism>
<dbReference type="EMBL" id="JAMQBK010000020">
    <property type="protein sequence ID" value="MCM2370240.1"/>
    <property type="molecule type" value="Genomic_DNA"/>
</dbReference>
<dbReference type="InterPro" id="IPR036513">
    <property type="entry name" value="STAS_dom_sf"/>
</dbReference>
<keyword evidence="2" id="KW-1185">Reference proteome</keyword>
<dbReference type="Pfam" id="PF11964">
    <property type="entry name" value="SpoIIAA-like"/>
    <property type="match status" value="1"/>
</dbReference>
<dbReference type="SUPFAM" id="SSF52091">
    <property type="entry name" value="SpoIIaa-like"/>
    <property type="match status" value="1"/>
</dbReference>
<sequence>MSFNLTEHAEGKIIEVEISGKLSKEAYEAFVPMTEARIKEFGKVRMLVILHDFHGWDAGALWEDIKFDFKHHAHIERLAIVGETKWEKGMATFCKPFTSATIEYFDITDVAKARQWILEDAAVAKH</sequence>
<comment type="caution">
    <text evidence="1">The sequence shown here is derived from an EMBL/GenBank/DDBJ whole genome shotgun (WGS) entry which is preliminary data.</text>
</comment>
<dbReference type="Proteomes" id="UP001202961">
    <property type="component" value="Unassembled WGS sequence"/>
</dbReference>
<evidence type="ECO:0000313" key="2">
    <source>
        <dbReference type="Proteomes" id="UP001202961"/>
    </source>
</evidence>
<gene>
    <name evidence="1" type="ORF">NB063_06335</name>
</gene>
<reference evidence="1 2" key="1">
    <citation type="journal article" date="2022" name="Syst. Appl. Microbiol.">
        <title>Rhodopirellula aestuarii sp. nov., a novel member of the genus Rhodopirellula isolated from brackish sediments collected in the Tagus River estuary, Portugal.</title>
        <authorList>
            <person name="Vitorino I.R."/>
            <person name="Klimek D."/>
            <person name="Calusinska M."/>
            <person name="Lobo-da-Cunha A."/>
            <person name="Vasconcelos V."/>
            <person name="Lage O.M."/>
        </authorList>
    </citation>
    <scope>NUCLEOTIDE SEQUENCE [LARGE SCALE GENOMIC DNA]</scope>
    <source>
        <strain evidence="1 2">ICT_H3.1</strain>
    </source>
</reference>